<comment type="cofactor">
    <cofactor evidence="6">
        <name>Co(2+)</name>
        <dbReference type="ChEBI" id="CHEBI:48828"/>
    </cofactor>
    <cofactor evidence="6">
        <name>Zn(2+)</name>
        <dbReference type="ChEBI" id="CHEBI:29105"/>
    </cofactor>
    <cofactor evidence="6">
        <name>Mn(2+)</name>
        <dbReference type="ChEBI" id="CHEBI:29035"/>
    </cofactor>
    <cofactor evidence="6">
        <name>Fe(2+)</name>
        <dbReference type="ChEBI" id="CHEBI:29033"/>
    </cofactor>
    <text evidence="6">Binds 2 divalent metal cations per subunit. Has a high-affinity and a low affinity metal-binding site. The true nature of the physiological cofactor is under debate. The enzyme is active with cobalt, zinc, manganese or divalent iron ions. Most likely, methionine aminopeptidases function as mononuclear Fe(2+)-metalloproteases under physiological conditions, and the catalytically relevant metal-binding site has been assigned to the histidine-containing high-affinity site.</text>
</comment>
<dbReference type="Pfam" id="PF00557">
    <property type="entry name" value="Peptidase_M24"/>
    <property type="match status" value="1"/>
</dbReference>
<dbReference type="EMBL" id="DRIG01000100">
    <property type="protein sequence ID" value="HEC79407.1"/>
    <property type="molecule type" value="Genomic_DNA"/>
</dbReference>
<dbReference type="InterPro" id="IPR001714">
    <property type="entry name" value="Pept_M24_MAP"/>
</dbReference>
<evidence type="ECO:0000256" key="7">
    <source>
        <dbReference type="RuleBase" id="RU003653"/>
    </source>
</evidence>
<evidence type="ECO:0000259" key="8">
    <source>
        <dbReference type="Pfam" id="PF00557"/>
    </source>
</evidence>
<organism evidence="9 10">
    <name type="scientific">candidate division WOR-3 bacterium</name>
    <dbReference type="NCBI Taxonomy" id="2052148"/>
    <lineage>
        <taxon>Bacteria</taxon>
        <taxon>Bacteria division WOR-3</taxon>
    </lineage>
</organism>
<dbReference type="CDD" id="cd01086">
    <property type="entry name" value="MetAP1"/>
    <property type="match status" value="1"/>
</dbReference>
<dbReference type="Gene3D" id="3.90.230.10">
    <property type="entry name" value="Creatinase/methionine aminopeptidase superfamily"/>
    <property type="match status" value="1"/>
</dbReference>
<feature type="binding site" evidence="6">
    <location>
        <position position="95"/>
    </location>
    <ligand>
        <name>a divalent metal cation</name>
        <dbReference type="ChEBI" id="CHEBI:60240"/>
        <label>1</label>
    </ligand>
</feature>
<evidence type="ECO:0000256" key="6">
    <source>
        <dbReference type="HAMAP-Rule" id="MF_01974"/>
    </source>
</evidence>
<evidence type="ECO:0000256" key="2">
    <source>
        <dbReference type="ARBA" id="ARBA00022438"/>
    </source>
</evidence>
<feature type="binding site" evidence="6">
    <location>
        <position position="202"/>
    </location>
    <ligand>
        <name>a divalent metal cation</name>
        <dbReference type="ChEBI" id="CHEBI:60240"/>
        <label>2</label>
        <note>catalytic</note>
    </ligand>
</feature>
<proteinExistence type="inferred from homology"/>
<dbReference type="NCBIfam" id="TIGR00500">
    <property type="entry name" value="met_pdase_I"/>
    <property type="match status" value="1"/>
</dbReference>
<protein>
    <recommendedName>
        <fullName evidence="6 7">Methionine aminopeptidase</fullName>
        <shortName evidence="6">MAP</shortName>
        <shortName evidence="6">MetAP</shortName>
        <ecNumber evidence="6 7">3.4.11.18</ecNumber>
    </recommendedName>
    <alternativeName>
        <fullName evidence="6">Peptidase M</fullName>
    </alternativeName>
</protein>
<dbReference type="EC" id="3.4.11.18" evidence="6 7"/>
<comment type="similarity">
    <text evidence="6">Belongs to the peptidase M24A family. Methionine aminopeptidase type 1 subfamily.</text>
</comment>
<feature type="domain" description="Peptidase M24" evidence="8">
    <location>
        <begin position="13"/>
        <end position="238"/>
    </location>
</feature>
<keyword evidence="2 6" id="KW-0031">Aminopeptidase</keyword>
<evidence type="ECO:0000313" key="9">
    <source>
        <dbReference type="EMBL" id="HEC79407.1"/>
    </source>
</evidence>
<dbReference type="InterPro" id="IPR000994">
    <property type="entry name" value="Pept_M24"/>
</dbReference>
<dbReference type="GO" id="GO:0046872">
    <property type="term" value="F:metal ion binding"/>
    <property type="evidence" value="ECO:0007669"/>
    <property type="project" value="UniProtKB-UniRule"/>
</dbReference>
<name>A0A9C9K0S2_UNCW3</name>
<reference evidence="9" key="1">
    <citation type="journal article" date="2020" name="mSystems">
        <title>Genome- and Community-Level Interaction Insights into Carbon Utilization and Element Cycling Functions of Hydrothermarchaeota in Hydrothermal Sediment.</title>
        <authorList>
            <person name="Zhou Z."/>
            <person name="Liu Y."/>
            <person name="Xu W."/>
            <person name="Pan J."/>
            <person name="Luo Z.H."/>
            <person name="Li M."/>
        </authorList>
    </citation>
    <scope>NUCLEOTIDE SEQUENCE</scope>
    <source>
        <strain evidence="9">HyVt-388</strain>
    </source>
</reference>
<keyword evidence="5 6" id="KW-0378">Hydrolase</keyword>
<evidence type="ECO:0000256" key="3">
    <source>
        <dbReference type="ARBA" id="ARBA00022670"/>
    </source>
</evidence>
<comment type="subunit">
    <text evidence="6">Monomer.</text>
</comment>
<keyword evidence="3 6" id="KW-0645">Protease</keyword>
<keyword evidence="4 6" id="KW-0479">Metal-binding</keyword>
<comment type="caution">
    <text evidence="9">The sequence shown here is derived from an EMBL/GenBank/DDBJ whole genome shotgun (WGS) entry which is preliminary data.</text>
</comment>
<feature type="binding site" evidence="6">
    <location>
        <position position="106"/>
    </location>
    <ligand>
        <name>a divalent metal cation</name>
        <dbReference type="ChEBI" id="CHEBI:60240"/>
        <label>2</label>
        <note>catalytic</note>
    </ligand>
</feature>
<evidence type="ECO:0000256" key="4">
    <source>
        <dbReference type="ARBA" id="ARBA00022723"/>
    </source>
</evidence>
<sequence>MAISLKNEAAIKKIAIAGNIIFEVFSMIDKMDLNNMETIELNDRIDTFIREHGAIPAFLHYRGFPKSCCISLNNEVVHGIPDHRRIENGNLVKIDIGVKYQNYIADAAKTYAVGEISREARRLLEVTKTALRNGIKMAKKGNRISDISRSIQNTVEENGFSVVRELTGHGVGEALHEEPIIPNFVSKGPDPVIKAGMVFAIEPMVNIGTYEVRTASNGWTITTDDGSLSAHYEDTIAVLEKGNINLTRVVED</sequence>
<feature type="binding site" evidence="6">
    <location>
        <position position="78"/>
    </location>
    <ligand>
        <name>substrate</name>
    </ligand>
</feature>
<feature type="binding site" evidence="6">
    <location>
        <position position="169"/>
    </location>
    <ligand>
        <name>a divalent metal cation</name>
        <dbReference type="ChEBI" id="CHEBI:60240"/>
        <label>2</label>
        <note>catalytic</note>
    </ligand>
</feature>
<comment type="catalytic activity">
    <reaction evidence="6 7">
        <text>Release of N-terminal amino acids, preferentially methionine, from peptides and arylamides.</text>
        <dbReference type="EC" id="3.4.11.18"/>
    </reaction>
</comment>
<dbReference type="PANTHER" id="PTHR43330">
    <property type="entry name" value="METHIONINE AMINOPEPTIDASE"/>
    <property type="match status" value="1"/>
</dbReference>
<dbReference type="PANTHER" id="PTHR43330:SF27">
    <property type="entry name" value="METHIONINE AMINOPEPTIDASE"/>
    <property type="match status" value="1"/>
</dbReference>
<feature type="binding site" evidence="6">
    <location>
        <position position="176"/>
    </location>
    <ligand>
        <name>substrate</name>
    </ligand>
</feature>
<dbReference type="AlphaFoldDB" id="A0A9C9K0S2"/>
<dbReference type="GO" id="GO:0004239">
    <property type="term" value="F:initiator methionyl aminopeptidase activity"/>
    <property type="evidence" value="ECO:0007669"/>
    <property type="project" value="UniProtKB-UniRule"/>
</dbReference>
<gene>
    <name evidence="6 9" type="primary">map</name>
    <name evidence="9" type="ORF">ENI34_09780</name>
</gene>
<dbReference type="Proteomes" id="UP000885826">
    <property type="component" value="Unassembled WGS sequence"/>
</dbReference>
<evidence type="ECO:0000256" key="5">
    <source>
        <dbReference type="ARBA" id="ARBA00022801"/>
    </source>
</evidence>
<dbReference type="InterPro" id="IPR036005">
    <property type="entry name" value="Creatinase/aminopeptidase-like"/>
</dbReference>
<dbReference type="SUPFAM" id="SSF55920">
    <property type="entry name" value="Creatinase/aminopeptidase"/>
    <property type="match status" value="1"/>
</dbReference>
<dbReference type="InterPro" id="IPR002467">
    <property type="entry name" value="Pept_M24A_MAP1"/>
</dbReference>
<feature type="binding site" evidence="6">
    <location>
        <position position="233"/>
    </location>
    <ligand>
        <name>a divalent metal cation</name>
        <dbReference type="ChEBI" id="CHEBI:60240"/>
        <label>2</label>
        <note>catalytic</note>
    </ligand>
</feature>
<feature type="binding site" evidence="6">
    <location>
        <position position="106"/>
    </location>
    <ligand>
        <name>a divalent metal cation</name>
        <dbReference type="ChEBI" id="CHEBI:60240"/>
        <label>1</label>
    </ligand>
</feature>
<accession>A0A9C9K0S2</accession>
<evidence type="ECO:0000256" key="1">
    <source>
        <dbReference type="ARBA" id="ARBA00002521"/>
    </source>
</evidence>
<comment type="function">
    <text evidence="1 6">Removes the N-terminal methionine from nascent proteins. The N-terminal methionine is often cleaved when the second residue in the primary sequence is small and uncharged (Met-Ala-, Cys, Gly, Pro, Ser, Thr, or Val). Requires deformylation of the N(alpha)-formylated initiator methionine before it can be hydrolyzed.</text>
</comment>
<feature type="binding site" evidence="6">
    <location>
        <position position="233"/>
    </location>
    <ligand>
        <name>a divalent metal cation</name>
        <dbReference type="ChEBI" id="CHEBI:60240"/>
        <label>1</label>
    </ligand>
</feature>
<evidence type="ECO:0000313" key="10">
    <source>
        <dbReference type="Proteomes" id="UP000885826"/>
    </source>
</evidence>
<dbReference type="PRINTS" id="PR00599">
    <property type="entry name" value="MAPEPTIDASE"/>
</dbReference>
<dbReference type="GO" id="GO:0006508">
    <property type="term" value="P:proteolysis"/>
    <property type="evidence" value="ECO:0007669"/>
    <property type="project" value="UniProtKB-KW"/>
</dbReference>
<dbReference type="GO" id="GO:0005829">
    <property type="term" value="C:cytosol"/>
    <property type="evidence" value="ECO:0007669"/>
    <property type="project" value="TreeGrafter"/>
</dbReference>
<dbReference type="HAMAP" id="MF_01974">
    <property type="entry name" value="MetAP_1"/>
    <property type="match status" value="1"/>
</dbReference>
<dbReference type="GO" id="GO:0070006">
    <property type="term" value="F:metalloaminopeptidase activity"/>
    <property type="evidence" value="ECO:0007669"/>
    <property type="project" value="UniProtKB-UniRule"/>
</dbReference>